<feature type="region of interest" description="Disordered" evidence="1">
    <location>
        <begin position="142"/>
        <end position="174"/>
    </location>
</feature>
<feature type="compositionally biased region" description="Basic and acidic residues" evidence="1">
    <location>
        <begin position="142"/>
        <end position="160"/>
    </location>
</feature>
<gene>
    <name evidence="2" type="ORF">N4J17_02245</name>
</gene>
<dbReference type="RefSeq" id="WP_198322280.1">
    <property type="nucleotide sequence ID" value="NZ_CP104311.1"/>
</dbReference>
<dbReference type="Proteomes" id="UP001359308">
    <property type="component" value="Chromosome"/>
</dbReference>
<evidence type="ECO:0000256" key="1">
    <source>
        <dbReference type="SAM" id="MobiDB-lite"/>
    </source>
</evidence>
<accession>A0ABZ2F5E8</accession>
<protein>
    <recommendedName>
        <fullName evidence="4">Transposase</fullName>
    </recommendedName>
</protein>
<evidence type="ECO:0000313" key="2">
    <source>
        <dbReference type="EMBL" id="WWF02459.1"/>
    </source>
</evidence>
<dbReference type="EMBL" id="CP104311">
    <property type="protein sequence ID" value="WWF02459.1"/>
    <property type="molecule type" value="Genomic_DNA"/>
</dbReference>
<reference evidence="2 3" key="1">
    <citation type="submission" date="2022-09" db="EMBL/GenBank/DDBJ databases">
        <authorList>
            <person name="Giprobiosintez L."/>
        </authorList>
    </citation>
    <scope>NUCLEOTIDE SEQUENCE [LARGE SCALE GENOMIC DNA]</scope>
    <source>
        <strain evidence="3">VKPM-B-12549 (GBS-15)</strain>
    </source>
</reference>
<proteinExistence type="predicted"/>
<organism evidence="2 3">
    <name type="scientific">Methylococcus capsulatus</name>
    <dbReference type="NCBI Taxonomy" id="414"/>
    <lineage>
        <taxon>Bacteria</taxon>
        <taxon>Pseudomonadati</taxon>
        <taxon>Pseudomonadota</taxon>
        <taxon>Gammaproteobacteria</taxon>
        <taxon>Methylococcales</taxon>
        <taxon>Methylococcaceae</taxon>
        <taxon>Methylococcus</taxon>
    </lineage>
</organism>
<evidence type="ECO:0008006" key="4">
    <source>
        <dbReference type="Google" id="ProtNLM"/>
    </source>
</evidence>
<name>A0ABZ2F5E8_METCP</name>
<evidence type="ECO:0000313" key="3">
    <source>
        <dbReference type="Proteomes" id="UP001359308"/>
    </source>
</evidence>
<keyword evidence="3" id="KW-1185">Reference proteome</keyword>
<sequence length="174" mass="18781">MPEAIVVGIDIAKQTFDAAFGVTGRIGTFANDDAGHDAFVAKLFGMTVDLIVMEATGGLERDLACMLQATGSRDCPCRRLVVILAQRMGITGTPTGDFHPISSCPCRAYTGIEPPFFFRRGDVPAKRSSMRHTTEIPRLEHEAKPGHEKIARAMDGKDRTIGQGLAGPDRLRPA</sequence>